<name>A0A4Q7AKV2_9GAMM</name>
<dbReference type="RefSeq" id="WP_130131189.1">
    <property type="nucleotide sequence ID" value="NZ_SGSQ01000006.1"/>
</dbReference>
<organism evidence="1 2">
    <name type="scientific">Acinetobacter wuhouensis</name>
    <dbReference type="NCBI Taxonomy" id="1879050"/>
    <lineage>
        <taxon>Bacteria</taxon>
        <taxon>Pseudomonadati</taxon>
        <taxon>Pseudomonadota</taxon>
        <taxon>Gammaproteobacteria</taxon>
        <taxon>Moraxellales</taxon>
        <taxon>Moraxellaceae</taxon>
        <taxon>Acinetobacter</taxon>
    </lineage>
</organism>
<dbReference type="EMBL" id="SGSQ01000006">
    <property type="protein sequence ID" value="RZG47722.1"/>
    <property type="molecule type" value="Genomic_DNA"/>
</dbReference>
<evidence type="ECO:0000313" key="1">
    <source>
        <dbReference type="EMBL" id="RZG47722.1"/>
    </source>
</evidence>
<protein>
    <submittedName>
        <fullName evidence="1">Uncharacterized protein</fullName>
    </submittedName>
</protein>
<accession>A0A4Q7AKV2</accession>
<gene>
    <name evidence="1" type="ORF">EXU28_05150</name>
</gene>
<keyword evidence="2" id="KW-1185">Reference proteome</keyword>
<proteinExistence type="predicted"/>
<evidence type="ECO:0000313" key="2">
    <source>
        <dbReference type="Proteomes" id="UP000293863"/>
    </source>
</evidence>
<dbReference type="AlphaFoldDB" id="A0A4Q7AKV2"/>
<sequence length="335" mass="39274">MTRGIYNNIQEHPEYNSSEKHWHITLDQSMFFWYDLIVDPPEGVLNAIKDSINNFKNYVNQTNEKKFIYFFTSRKKVRFNINKQPRTSFFNKRILFVYFLVGSKNKKIGISYNDTDGIPKKVRVDEKFIYFSYEVDNEIAYSIHDFIKIGNISLGIESEIHYVGITADPVKRTLSRSHRGYADMLYNVSTSENDIFLTISTFKVMSHTKIASHNIDILTTNSMVYDIHLDKEGAIIEKSLIHYFDTKCQEVDKNAKGEFKNLFLKEMKSKNINSVSFHLEMNESTEYDVIGSRYIPPNVSHSFMWELNNNQLELTKFNSEIELLEKNKVFCLNSI</sequence>
<dbReference type="Proteomes" id="UP000293863">
    <property type="component" value="Unassembled WGS sequence"/>
</dbReference>
<reference evidence="1 2" key="1">
    <citation type="submission" date="2019-02" db="EMBL/GenBank/DDBJ databases">
        <title>The Batch Genome Submission of Acinetobacter spp. strains.</title>
        <authorList>
            <person name="Qin J."/>
            <person name="Hu Y."/>
            <person name="Ye H."/>
            <person name="Wei L."/>
            <person name="Feng Y."/>
            <person name="Zong Z."/>
        </authorList>
    </citation>
    <scope>NUCLEOTIDE SEQUENCE [LARGE SCALE GENOMIC DNA]</scope>
    <source>
        <strain evidence="1 2">WCHAW060049</strain>
    </source>
</reference>
<comment type="caution">
    <text evidence="1">The sequence shown here is derived from an EMBL/GenBank/DDBJ whole genome shotgun (WGS) entry which is preliminary data.</text>
</comment>